<dbReference type="Gramene" id="OE9A045072T1">
    <property type="protein sequence ID" value="OE9A045072C1"/>
    <property type="gene ID" value="OE9A045072"/>
</dbReference>
<gene>
    <name evidence="1" type="ORF">OLEA9_A045072</name>
</gene>
<evidence type="ECO:0000313" key="2">
    <source>
        <dbReference type="Proteomes" id="UP000594638"/>
    </source>
</evidence>
<keyword evidence="2" id="KW-1185">Reference proteome</keyword>
<organism evidence="1 2">
    <name type="scientific">Olea europaea subsp. europaea</name>
    <dbReference type="NCBI Taxonomy" id="158383"/>
    <lineage>
        <taxon>Eukaryota</taxon>
        <taxon>Viridiplantae</taxon>
        <taxon>Streptophyta</taxon>
        <taxon>Embryophyta</taxon>
        <taxon>Tracheophyta</taxon>
        <taxon>Spermatophyta</taxon>
        <taxon>Magnoliopsida</taxon>
        <taxon>eudicotyledons</taxon>
        <taxon>Gunneridae</taxon>
        <taxon>Pentapetalae</taxon>
        <taxon>asterids</taxon>
        <taxon>lamiids</taxon>
        <taxon>Lamiales</taxon>
        <taxon>Oleaceae</taxon>
        <taxon>Oleeae</taxon>
        <taxon>Olea</taxon>
    </lineage>
</organism>
<evidence type="ECO:0000313" key="1">
    <source>
        <dbReference type="EMBL" id="CAA2994556.1"/>
    </source>
</evidence>
<accession>A0A8S0SQF8</accession>
<name>A0A8S0SQF8_OLEEU</name>
<reference evidence="1 2" key="1">
    <citation type="submission" date="2019-12" db="EMBL/GenBank/DDBJ databases">
        <authorList>
            <person name="Alioto T."/>
            <person name="Alioto T."/>
            <person name="Gomez Garrido J."/>
        </authorList>
    </citation>
    <scope>NUCLEOTIDE SEQUENCE [LARGE SCALE GENOMIC DNA]</scope>
</reference>
<dbReference type="OrthoDB" id="1637982at2759"/>
<dbReference type="Proteomes" id="UP000594638">
    <property type="component" value="Unassembled WGS sequence"/>
</dbReference>
<comment type="caution">
    <text evidence="1">The sequence shown here is derived from an EMBL/GenBank/DDBJ whole genome shotgun (WGS) entry which is preliminary data.</text>
</comment>
<dbReference type="AlphaFoldDB" id="A0A8S0SQF8"/>
<dbReference type="EMBL" id="CACTIH010005476">
    <property type="protein sequence ID" value="CAA2994556.1"/>
    <property type="molecule type" value="Genomic_DNA"/>
</dbReference>
<proteinExistence type="predicted"/>
<protein>
    <submittedName>
        <fullName evidence="1">Cytochrome b-c1 complex subunit Rieske-4, mitochondrial-like</fullName>
    </submittedName>
</protein>
<sequence length="120" mass="13454">MVVPHQSLHPFSIKSEVFFLAPLHQDMRRANQEPEFKDFFIRHRTEADIKLANSVDVASSRDPQDDSVRLRILNGLWLLGCAPIWGASRCQILVTSVVGFALAMGHITTYPVGFAKGLHL</sequence>